<evidence type="ECO:0000256" key="3">
    <source>
        <dbReference type="ARBA" id="ARBA00022664"/>
    </source>
</evidence>
<evidence type="ECO:0000256" key="5">
    <source>
        <dbReference type="ARBA" id="ARBA00023242"/>
    </source>
</evidence>
<dbReference type="GeneID" id="8294885"/>
<evidence type="ECO:0000313" key="8">
    <source>
        <dbReference type="Proteomes" id="UP000002036"/>
    </source>
</evidence>
<keyword evidence="4" id="KW-0508">mRNA splicing</keyword>
<dbReference type="AlphaFoldDB" id="C5E3P6"/>
<feature type="region of interest" description="Disordered" evidence="6">
    <location>
        <begin position="226"/>
        <end position="301"/>
    </location>
</feature>
<dbReference type="EMBL" id="CU928180">
    <property type="protein sequence ID" value="CAR30657.1"/>
    <property type="molecule type" value="Genomic_DNA"/>
</dbReference>
<feature type="compositionally biased region" description="Polar residues" evidence="6">
    <location>
        <begin position="559"/>
        <end position="569"/>
    </location>
</feature>
<dbReference type="InParanoid" id="C5E3P6"/>
<protein>
    <submittedName>
        <fullName evidence="7">KLTH0H15312p</fullName>
    </submittedName>
</protein>
<dbReference type="PANTHER" id="PTHR14152:SF5">
    <property type="entry name" value="U4_U6.U5 TRI-SNRNP-ASSOCIATED PROTEIN 1"/>
    <property type="match status" value="1"/>
</dbReference>
<organism evidence="7 8">
    <name type="scientific">Lachancea thermotolerans (strain ATCC 56472 / CBS 6340 / NRRL Y-8284)</name>
    <name type="common">Yeast</name>
    <name type="synonym">Kluyveromyces thermotolerans</name>
    <dbReference type="NCBI Taxonomy" id="559295"/>
    <lineage>
        <taxon>Eukaryota</taxon>
        <taxon>Fungi</taxon>
        <taxon>Dikarya</taxon>
        <taxon>Ascomycota</taxon>
        <taxon>Saccharomycotina</taxon>
        <taxon>Saccharomycetes</taxon>
        <taxon>Saccharomycetales</taxon>
        <taxon>Saccharomycetaceae</taxon>
        <taxon>Lachancea</taxon>
    </lineage>
</organism>
<feature type="region of interest" description="Disordered" evidence="6">
    <location>
        <begin position="386"/>
        <end position="405"/>
    </location>
</feature>
<keyword evidence="8" id="KW-1185">Reference proteome</keyword>
<proteinExistence type="inferred from homology"/>
<gene>
    <name evidence="7" type="ordered locus">KLTH0H15312g</name>
</gene>
<dbReference type="OrthoDB" id="5583at2759"/>
<reference evidence="7 8" key="1">
    <citation type="journal article" date="2009" name="Genome Res.">
        <title>Comparative genomics of protoploid Saccharomycetaceae.</title>
        <authorList>
            <consortium name="The Genolevures Consortium"/>
            <person name="Souciet J.-L."/>
            <person name="Dujon B."/>
            <person name="Gaillardin C."/>
            <person name="Johnston M."/>
            <person name="Baret P.V."/>
            <person name="Cliften P."/>
            <person name="Sherman D.J."/>
            <person name="Weissenbach J."/>
            <person name="Westhof E."/>
            <person name="Wincker P."/>
            <person name="Jubin C."/>
            <person name="Poulain J."/>
            <person name="Barbe V."/>
            <person name="Segurens B."/>
            <person name="Artiguenave F."/>
            <person name="Anthouard V."/>
            <person name="Vacherie B."/>
            <person name="Val M.-E."/>
            <person name="Fulton R.S."/>
            <person name="Minx P."/>
            <person name="Wilson R."/>
            <person name="Durrens P."/>
            <person name="Jean G."/>
            <person name="Marck C."/>
            <person name="Martin T."/>
            <person name="Nikolski M."/>
            <person name="Rolland T."/>
            <person name="Seret M.-L."/>
            <person name="Casaregola S."/>
            <person name="Despons L."/>
            <person name="Fairhead C."/>
            <person name="Fischer G."/>
            <person name="Lafontaine I."/>
            <person name="Leh V."/>
            <person name="Lemaire M."/>
            <person name="de Montigny J."/>
            <person name="Neuveglise C."/>
            <person name="Thierry A."/>
            <person name="Blanc-Lenfle I."/>
            <person name="Bleykasten C."/>
            <person name="Diffels J."/>
            <person name="Fritsch E."/>
            <person name="Frangeul L."/>
            <person name="Goeffon A."/>
            <person name="Jauniaux N."/>
            <person name="Kachouri-Lafond R."/>
            <person name="Payen C."/>
            <person name="Potier S."/>
            <person name="Pribylova L."/>
            <person name="Ozanne C."/>
            <person name="Richard G.-F."/>
            <person name="Sacerdot C."/>
            <person name="Straub M.-L."/>
            <person name="Talla E."/>
        </authorList>
    </citation>
    <scope>NUCLEOTIDE SEQUENCE [LARGE SCALE GENOMIC DNA]</scope>
    <source>
        <strain evidence="8">ATCC 56472 / CBS 6340 / NRRL Y-8284</strain>
    </source>
</reference>
<comment type="subcellular location">
    <subcellularLocation>
        <location evidence="1">Nucleus</location>
    </subcellularLocation>
</comment>
<comment type="similarity">
    <text evidence="2">Belongs to the SNU66/SART1 family.</text>
</comment>
<evidence type="ECO:0000256" key="2">
    <source>
        <dbReference type="ARBA" id="ARBA00006076"/>
    </source>
</evidence>
<dbReference type="PANTHER" id="PTHR14152">
    <property type="entry name" value="SQUAMOUS CELL CARCINOMA ANTIGEN RECOGNISED BY CYTOTOXIC T LYMPHOCYTES"/>
    <property type="match status" value="1"/>
</dbReference>
<evidence type="ECO:0000256" key="1">
    <source>
        <dbReference type="ARBA" id="ARBA00004123"/>
    </source>
</evidence>
<feature type="compositionally biased region" description="Basic residues" evidence="6">
    <location>
        <begin position="543"/>
        <end position="553"/>
    </location>
</feature>
<evidence type="ECO:0000313" key="7">
    <source>
        <dbReference type="EMBL" id="CAR30657.1"/>
    </source>
</evidence>
<keyword evidence="5" id="KW-0539">Nucleus</keyword>
<feature type="region of interest" description="Disordered" evidence="6">
    <location>
        <begin position="306"/>
        <end position="325"/>
    </location>
</feature>
<evidence type="ECO:0000256" key="6">
    <source>
        <dbReference type="SAM" id="MobiDB-lite"/>
    </source>
</evidence>
<sequence length="569" mass="64868">MAHEISLSLEETNKLRLSLGLKPINAKADDKKDVSRTQGKENKREPNDKSEGAGADSHGYERSAFIDDKVSKLRWNLKRAKSKISSPVTLVDEDDAADGQDWLTSVGTRKKPKRTLDKVYEEQEEASQDVELGMKISHRMSDFSGRRNVILTLQEASVDAEDKEDVLVDEGVTQDLQQAKRLELKRMNQDRKRKGVGANFVSENEDQEATSLRLVNGKIVDEETLTLQQEPEASQDNRIKASIEPSASEDEERQTTDFAPIKIKKRKKLKSSSLSQKRSRPVSQIPKVTLVNEDAEDPAEEELQGFLKIRKSRSSKADSSERSAEQIAIEARKEALERKERATKVANVKISQEMVLDENSVFLHNLKKDLISNKSSSHKFEKLNLKAPASDEAQSVPGSKATDERASVFEKKDEPQFHEGLASTLSFLKERNVLPQQPKASTASLRSKDLELLALKQKLETRKVKEKFKEELSQDKIQYSREELDRIEELQHQEIAKRNQSLQKERLAGYNPEVKLTYKDERGNELTTKEAYKQLSQAFHGTHSNRRKLTKAQRKVEQRNQQNQHENFM</sequence>
<feature type="region of interest" description="Disordered" evidence="6">
    <location>
        <begin position="21"/>
        <end position="61"/>
    </location>
</feature>
<dbReference type="RefSeq" id="XP_002556519.1">
    <property type="nucleotide sequence ID" value="XM_002556473.1"/>
</dbReference>
<evidence type="ECO:0000256" key="4">
    <source>
        <dbReference type="ARBA" id="ARBA00023187"/>
    </source>
</evidence>
<dbReference type="Pfam" id="PF19252">
    <property type="entry name" value="HIND"/>
    <property type="match status" value="1"/>
</dbReference>
<accession>C5E3P6</accession>
<dbReference type="GO" id="GO:0000481">
    <property type="term" value="P:maturation of 5S rRNA"/>
    <property type="evidence" value="ECO:0007669"/>
    <property type="project" value="TreeGrafter"/>
</dbReference>
<keyword evidence="3" id="KW-0507">mRNA processing</keyword>
<dbReference type="GO" id="GO:0045292">
    <property type="term" value="P:mRNA cis splicing, via spliceosome"/>
    <property type="evidence" value="ECO:0007669"/>
    <property type="project" value="TreeGrafter"/>
</dbReference>
<dbReference type="OMA" id="FNGRHYR"/>
<dbReference type="GO" id="GO:0046540">
    <property type="term" value="C:U4/U6 x U5 tri-snRNP complex"/>
    <property type="evidence" value="ECO:0007669"/>
    <property type="project" value="InterPro"/>
</dbReference>
<dbReference type="InterPro" id="IPR005011">
    <property type="entry name" value="SNU66/SART1"/>
</dbReference>
<dbReference type="Proteomes" id="UP000002036">
    <property type="component" value="Chromosome H"/>
</dbReference>
<dbReference type="KEGG" id="lth:KLTH0H15312g"/>
<name>C5E3P6_LACTC</name>
<dbReference type="STRING" id="559295.C5E3P6"/>
<dbReference type="Pfam" id="PF03343">
    <property type="entry name" value="SART-1"/>
    <property type="match status" value="1"/>
</dbReference>
<feature type="compositionally biased region" description="Basic and acidic residues" evidence="6">
    <location>
        <begin position="315"/>
        <end position="325"/>
    </location>
</feature>
<feature type="compositionally biased region" description="Basic and acidic residues" evidence="6">
    <location>
        <begin position="27"/>
        <end position="51"/>
    </location>
</feature>
<dbReference type="HOGENOM" id="CLU_018358_0_0_1"/>
<dbReference type="InterPro" id="IPR045347">
    <property type="entry name" value="HIND"/>
</dbReference>
<dbReference type="FunCoup" id="C5E3P6">
    <property type="interactions" value="899"/>
</dbReference>
<feature type="region of interest" description="Disordered" evidence="6">
    <location>
        <begin position="539"/>
        <end position="569"/>
    </location>
</feature>
<dbReference type="eggNOG" id="KOG2217">
    <property type="taxonomic scope" value="Eukaryota"/>
</dbReference>